<dbReference type="PANTHER" id="PTHR35011:SF4">
    <property type="entry name" value="SLL1102 PROTEIN"/>
    <property type="match status" value="1"/>
</dbReference>
<dbReference type="RefSeq" id="WP_273437324.1">
    <property type="nucleotide sequence ID" value="NZ_PKUN01000001.1"/>
</dbReference>
<evidence type="ECO:0000256" key="3">
    <source>
        <dbReference type="ARBA" id="ARBA00022475"/>
    </source>
</evidence>
<gene>
    <name evidence="11" type="ORF">C0630_01170</name>
</gene>
<keyword evidence="4 9" id="KW-0997">Cell inner membrane</keyword>
<proteinExistence type="inferred from homology"/>
<comment type="caution">
    <text evidence="11">The sequence shown here is derived from an EMBL/GenBank/DDBJ whole genome shotgun (WGS) entry which is preliminary data.</text>
</comment>
<name>A0A2N6D1J6_9GAMM</name>
<dbReference type="PANTHER" id="PTHR35011">
    <property type="entry name" value="2,3-DIKETO-L-GULONATE TRAP TRANSPORTER SMALL PERMEASE PROTEIN YIAM"/>
    <property type="match status" value="1"/>
</dbReference>
<keyword evidence="3" id="KW-1003">Cell membrane</keyword>
<evidence type="ECO:0000256" key="7">
    <source>
        <dbReference type="ARBA" id="ARBA00023136"/>
    </source>
</evidence>
<dbReference type="GO" id="GO:0022857">
    <property type="term" value="F:transmembrane transporter activity"/>
    <property type="evidence" value="ECO:0007669"/>
    <property type="project" value="UniProtKB-UniRule"/>
</dbReference>
<dbReference type="STRING" id="1111735.GCA_000428045_03355"/>
<dbReference type="GO" id="GO:0005886">
    <property type="term" value="C:plasma membrane"/>
    <property type="evidence" value="ECO:0007669"/>
    <property type="project" value="UniProtKB-SubCell"/>
</dbReference>
<organism evidence="11 12">
    <name type="scientific">Sedimenticola selenatireducens</name>
    <dbReference type="NCBI Taxonomy" id="191960"/>
    <lineage>
        <taxon>Bacteria</taxon>
        <taxon>Pseudomonadati</taxon>
        <taxon>Pseudomonadota</taxon>
        <taxon>Gammaproteobacteria</taxon>
        <taxon>Chromatiales</taxon>
        <taxon>Sedimenticolaceae</taxon>
        <taxon>Sedimenticola</taxon>
    </lineage>
</organism>
<dbReference type="Proteomes" id="UP000235015">
    <property type="component" value="Unassembled WGS sequence"/>
</dbReference>
<dbReference type="InterPro" id="IPR055348">
    <property type="entry name" value="DctQ"/>
</dbReference>
<comment type="subcellular location">
    <subcellularLocation>
        <location evidence="1 9">Cell inner membrane</location>
        <topology evidence="1 9">Multi-pass membrane protein</topology>
    </subcellularLocation>
</comment>
<feature type="transmembrane region" description="Helical" evidence="9">
    <location>
        <begin position="27"/>
        <end position="47"/>
    </location>
</feature>
<reference evidence="11 12" key="1">
    <citation type="submission" date="2017-11" db="EMBL/GenBank/DDBJ databases">
        <title>Genome-resolved metagenomics identifies genetic mobility, metabolic interactions, and unexpected diversity in perchlorate-reducing communities.</title>
        <authorList>
            <person name="Barnum T.P."/>
            <person name="Figueroa I.A."/>
            <person name="Carlstrom C.I."/>
            <person name="Lucas L.N."/>
            <person name="Engelbrektson A.L."/>
            <person name="Coates J.D."/>
        </authorList>
    </citation>
    <scope>NUCLEOTIDE SEQUENCE [LARGE SCALE GENOMIC DNA]</scope>
    <source>
        <strain evidence="11">BM301</strain>
    </source>
</reference>
<evidence type="ECO:0000256" key="2">
    <source>
        <dbReference type="ARBA" id="ARBA00022448"/>
    </source>
</evidence>
<dbReference type="EMBL" id="PKUN01000001">
    <property type="protein sequence ID" value="PLX63543.1"/>
    <property type="molecule type" value="Genomic_DNA"/>
</dbReference>
<evidence type="ECO:0000256" key="5">
    <source>
        <dbReference type="ARBA" id="ARBA00022692"/>
    </source>
</evidence>
<comment type="similarity">
    <text evidence="8 9">Belongs to the TRAP transporter small permease family.</text>
</comment>
<evidence type="ECO:0000259" key="10">
    <source>
        <dbReference type="Pfam" id="PF04290"/>
    </source>
</evidence>
<protein>
    <recommendedName>
        <fullName evidence="9">TRAP transporter small permease protein</fullName>
    </recommendedName>
</protein>
<evidence type="ECO:0000256" key="1">
    <source>
        <dbReference type="ARBA" id="ARBA00004429"/>
    </source>
</evidence>
<comment type="function">
    <text evidence="9">Part of the tripartite ATP-independent periplasmic (TRAP) transport system.</text>
</comment>
<keyword evidence="5 9" id="KW-0812">Transmembrane</keyword>
<accession>A0A2N6D1J6</accession>
<feature type="transmembrane region" description="Helical" evidence="9">
    <location>
        <begin position="99"/>
        <end position="127"/>
    </location>
</feature>
<evidence type="ECO:0000313" key="11">
    <source>
        <dbReference type="EMBL" id="PLX63543.1"/>
    </source>
</evidence>
<dbReference type="InterPro" id="IPR007387">
    <property type="entry name" value="TRAP_DctQ"/>
</dbReference>
<evidence type="ECO:0000313" key="12">
    <source>
        <dbReference type="Proteomes" id="UP000235015"/>
    </source>
</evidence>
<keyword evidence="6 9" id="KW-1133">Transmembrane helix</keyword>
<evidence type="ECO:0000256" key="9">
    <source>
        <dbReference type="RuleBase" id="RU369079"/>
    </source>
</evidence>
<keyword evidence="2 9" id="KW-0813">Transport</keyword>
<keyword evidence="7 9" id="KW-0472">Membrane</keyword>
<evidence type="ECO:0000256" key="8">
    <source>
        <dbReference type="ARBA" id="ARBA00038436"/>
    </source>
</evidence>
<evidence type="ECO:0000256" key="4">
    <source>
        <dbReference type="ARBA" id="ARBA00022519"/>
    </source>
</evidence>
<comment type="subunit">
    <text evidence="9">The complex comprises the extracytoplasmic solute receptor protein and the two transmembrane proteins.</text>
</comment>
<dbReference type="AlphaFoldDB" id="A0A2N6D1J6"/>
<feature type="domain" description="Tripartite ATP-independent periplasmic transporters DctQ component" evidence="10">
    <location>
        <begin position="35"/>
        <end position="168"/>
    </location>
</feature>
<sequence>MNQPNDLEYRIPIVDTLNGFVQRIGQVMAWSNVLLIGIILVQVVLRYGFNHGLVYLEELIWHIYAVGFMFGLSFAITNDSHIRVDIVHMNLSRANQHRWEIFGILFLLLPFIVVIFLHSLEWVYYAYETGESSANPTGLPYRWVVKSVIPLSFALLFIATIARLVREVTLLLHLAREPEEAYPGRVSMLRHLFQVQEQGSGDTSDNHQRGEG</sequence>
<feature type="transmembrane region" description="Helical" evidence="9">
    <location>
        <begin position="59"/>
        <end position="78"/>
    </location>
</feature>
<evidence type="ECO:0000256" key="6">
    <source>
        <dbReference type="ARBA" id="ARBA00022989"/>
    </source>
</evidence>
<dbReference type="Pfam" id="PF04290">
    <property type="entry name" value="DctQ"/>
    <property type="match status" value="1"/>
</dbReference>
<feature type="transmembrane region" description="Helical" evidence="9">
    <location>
        <begin position="147"/>
        <end position="165"/>
    </location>
</feature>